<gene>
    <name evidence="1" type="ORF">KK1_039410</name>
</gene>
<dbReference type="AlphaFoldDB" id="A0A151R9P3"/>
<dbReference type="Gramene" id="C.cajan_35321.t">
    <property type="protein sequence ID" value="C.cajan_35321.t"/>
    <property type="gene ID" value="C.cajan_35321"/>
</dbReference>
<evidence type="ECO:0000313" key="2">
    <source>
        <dbReference type="Proteomes" id="UP000075243"/>
    </source>
</evidence>
<keyword evidence="2" id="KW-1185">Reference proteome</keyword>
<dbReference type="Proteomes" id="UP000075243">
    <property type="component" value="Unassembled WGS sequence"/>
</dbReference>
<reference evidence="1" key="1">
    <citation type="journal article" date="2012" name="Nat. Biotechnol.">
        <title>Draft genome sequence of pigeonpea (Cajanus cajan), an orphan legume crop of resource-poor farmers.</title>
        <authorList>
            <person name="Varshney R.K."/>
            <person name="Chen W."/>
            <person name="Li Y."/>
            <person name="Bharti A.K."/>
            <person name="Saxena R.K."/>
            <person name="Schlueter J.A."/>
            <person name="Donoghue M.T."/>
            <person name="Azam S."/>
            <person name="Fan G."/>
            <person name="Whaley A.M."/>
            <person name="Farmer A.D."/>
            <person name="Sheridan J."/>
            <person name="Iwata A."/>
            <person name="Tuteja R."/>
            <person name="Penmetsa R.V."/>
            <person name="Wu W."/>
            <person name="Upadhyaya H.D."/>
            <person name="Yang S.P."/>
            <person name="Shah T."/>
            <person name="Saxena K.B."/>
            <person name="Michael T."/>
            <person name="McCombie W.R."/>
            <person name="Yang B."/>
            <person name="Zhang G."/>
            <person name="Yang H."/>
            <person name="Wang J."/>
            <person name="Spillane C."/>
            <person name="Cook D.R."/>
            <person name="May G.D."/>
            <person name="Xu X."/>
            <person name="Jackson S.A."/>
        </authorList>
    </citation>
    <scope>NUCLEOTIDE SEQUENCE [LARGE SCALE GENOMIC DNA]</scope>
</reference>
<sequence>WKLVTQNESILAQKSRVRWIKEGDLNTKFFHFIVNRRRKKNELKGLLIDGSWVDEPKEVKSFVKEYFQDRFRELNDDRPTLDGVQFNQVKLNKLCGIVVASSKSPGPDRFNFKFIKEFWATMKGDIMRFVKEFQVNGKLPRGTNFAFITLIPKKDNPQYLDNYRPISLVGCMYKILYKIWANRTKKVFPSVIDDRQSAFLEGRNLLHSVLVVNEGIDEAKRRRKACKALLAKWSWNLFHQPHSLWGRVLKARYGRCYNLYLENATNKDYIYWKVGKGTQVRFWLDSWMGTKCLANTYPRLFINLEQKQELIVDMGYKMEDWVWQFRWCKNWFEWKLSKEQSLQQVLRNTTFHKDQPNIWIWLPESFGIFSVKSTYKTIL</sequence>
<dbReference type="EMBL" id="KQ483921">
    <property type="protein sequence ID" value="KYP39272.1"/>
    <property type="molecule type" value="Genomic_DNA"/>
</dbReference>
<name>A0A151R9P3_CAJCA</name>
<dbReference type="PANTHER" id="PTHR46890:SF48">
    <property type="entry name" value="RNA-DIRECTED DNA POLYMERASE"/>
    <property type="match status" value="1"/>
</dbReference>
<dbReference type="OMA" id="KLMIMAF"/>
<protein>
    <submittedName>
        <fullName evidence="1">Transposon TX1 uncharacterized</fullName>
    </submittedName>
</protein>
<dbReference type="InterPro" id="IPR052343">
    <property type="entry name" value="Retrotransposon-Effector_Assoc"/>
</dbReference>
<dbReference type="PANTHER" id="PTHR46890">
    <property type="entry name" value="NON-LTR RETROLELEMENT REVERSE TRANSCRIPTASE-LIKE PROTEIN-RELATED"/>
    <property type="match status" value="1"/>
</dbReference>
<dbReference type="STRING" id="3821.A0A151R9P3"/>
<proteinExistence type="predicted"/>
<feature type="non-terminal residue" evidence="1">
    <location>
        <position position="1"/>
    </location>
</feature>
<organism evidence="1 2">
    <name type="scientific">Cajanus cajan</name>
    <name type="common">Pigeon pea</name>
    <name type="synonym">Cajanus indicus</name>
    <dbReference type="NCBI Taxonomy" id="3821"/>
    <lineage>
        <taxon>Eukaryota</taxon>
        <taxon>Viridiplantae</taxon>
        <taxon>Streptophyta</taxon>
        <taxon>Embryophyta</taxon>
        <taxon>Tracheophyta</taxon>
        <taxon>Spermatophyta</taxon>
        <taxon>Magnoliopsida</taxon>
        <taxon>eudicotyledons</taxon>
        <taxon>Gunneridae</taxon>
        <taxon>Pentapetalae</taxon>
        <taxon>rosids</taxon>
        <taxon>fabids</taxon>
        <taxon>Fabales</taxon>
        <taxon>Fabaceae</taxon>
        <taxon>Papilionoideae</taxon>
        <taxon>50 kb inversion clade</taxon>
        <taxon>NPAAA clade</taxon>
        <taxon>indigoferoid/millettioid clade</taxon>
        <taxon>Phaseoleae</taxon>
        <taxon>Cajanus</taxon>
    </lineage>
</organism>
<accession>A0A151R9P3</accession>
<evidence type="ECO:0000313" key="1">
    <source>
        <dbReference type="EMBL" id="KYP39272.1"/>
    </source>
</evidence>